<evidence type="ECO:0000256" key="2">
    <source>
        <dbReference type="SAM" id="Phobius"/>
    </source>
</evidence>
<feature type="region of interest" description="Disordered" evidence="1">
    <location>
        <begin position="776"/>
        <end position="830"/>
    </location>
</feature>
<keyword evidence="2" id="KW-0812">Transmembrane</keyword>
<feature type="transmembrane region" description="Helical" evidence="2">
    <location>
        <begin position="75"/>
        <end position="101"/>
    </location>
</feature>
<evidence type="ECO:0000256" key="1">
    <source>
        <dbReference type="SAM" id="MobiDB-lite"/>
    </source>
</evidence>
<evidence type="ECO:0000313" key="3">
    <source>
        <dbReference type="EMBL" id="KAJ5161172.1"/>
    </source>
</evidence>
<sequence length="830" mass="91542">MVEPTVANASGIIAALVFVVQLLIPLGITFILLGFVREEDSASTWSVLGRTLQSTHWPLLLSSDTAGRDGVRRTIYWISFTTPVVLLLISLASIVTPLGLYDAILPEAEKVSIPFHYVEDKTAMGLGTPPRSNLGFNRRCWNPYPVNCPGMHNEIIETRNGSASNFNLPNGYDTSIPANVTEVFDSGREQLNSTVSSIWDIQWRTYVTTSDPVMDKGAHRIQGVYRPLQPLVLEDGIQVVEGLVVDTKHGGIGFRNHTVPVSADLKVAWSEDLLFVQPESVCVDTNLTLDFTLTDQSATSYKDLVLTDRGGFVHVDHKFHEINYTNPQEQLDLRLHAYNLAFTNNIWSMFYLNVTNPAQNGTKSFQYVNSHVGKSFEMPEDGISPRAIRLDTIGSFLQVPLGNSSYNSSLNGKAKYLNPFHITERQFMDTQDDCKLATIGSSPNIQNIGVSCGLMYGTAKAPDGAGFNSFNPGTNWSVPLYTCAAASKAIIKTVDFTYNGTAGLEDLHVVDTRDKVYARKEDQPWWAVEQREDLSLTSVMPLWGPVSPRYADQDGISAIQREYLWLPETNPTGTSMSLDDNVPAGVFHGLALKHAFSIGDNLKDAFASSYSETYDYSGQTNVALFSKWRKLCESAGSAADIIKLVWTDVAANAVVGTRAWEWSLRPTSRPRRDDSVSPGSVVQVPVTPWRRHLRYKVVYAIPAITVGALFLVVVGVVITLLIVGRSGLAKMRWYINHTSPGRLLTTFLHPDECQPQASTSVWVDSVGKKQISLKDPVPRALSVPSDSDEDAEDSQSNHSAESLIPAHENRHEAVHMSKLPSHGGEQDRRG</sequence>
<evidence type="ECO:0000313" key="4">
    <source>
        <dbReference type="Proteomes" id="UP001146351"/>
    </source>
</evidence>
<accession>A0A9W9I104</accession>
<proteinExistence type="predicted"/>
<comment type="caution">
    <text evidence="3">The sequence shown here is derived from an EMBL/GenBank/DDBJ whole genome shotgun (WGS) entry which is preliminary data.</text>
</comment>
<dbReference type="AlphaFoldDB" id="A0A9W9I104"/>
<dbReference type="Proteomes" id="UP001146351">
    <property type="component" value="Unassembled WGS sequence"/>
</dbReference>
<feature type="transmembrane region" description="Helical" evidence="2">
    <location>
        <begin position="12"/>
        <end position="36"/>
    </location>
</feature>
<feature type="transmembrane region" description="Helical" evidence="2">
    <location>
        <begin position="697"/>
        <end position="723"/>
    </location>
</feature>
<gene>
    <name evidence="3" type="ORF">N7492_006564</name>
</gene>
<name>A0A9W9I104_9EURO</name>
<keyword evidence="2" id="KW-1133">Transmembrane helix</keyword>
<reference evidence="3" key="1">
    <citation type="submission" date="2022-11" db="EMBL/GenBank/DDBJ databases">
        <authorList>
            <person name="Petersen C."/>
        </authorList>
    </citation>
    <scope>NUCLEOTIDE SEQUENCE</scope>
    <source>
        <strain evidence="3">IBT 21917</strain>
    </source>
</reference>
<dbReference type="OrthoDB" id="3034003at2759"/>
<dbReference type="EMBL" id="JAPQKO010000005">
    <property type="protein sequence ID" value="KAJ5161172.1"/>
    <property type="molecule type" value="Genomic_DNA"/>
</dbReference>
<organism evidence="3 4">
    <name type="scientific">Penicillium capsulatum</name>
    <dbReference type="NCBI Taxonomy" id="69766"/>
    <lineage>
        <taxon>Eukaryota</taxon>
        <taxon>Fungi</taxon>
        <taxon>Dikarya</taxon>
        <taxon>Ascomycota</taxon>
        <taxon>Pezizomycotina</taxon>
        <taxon>Eurotiomycetes</taxon>
        <taxon>Eurotiomycetidae</taxon>
        <taxon>Eurotiales</taxon>
        <taxon>Aspergillaceae</taxon>
        <taxon>Penicillium</taxon>
    </lineage>
</organism>
<keyword evidence="4" id="KW-1185">Reference proteome</keyword>
<reference evidence="3" key="2">
    <citation type="journal article" date="2023" name="IMA Fungus">
        <title>Comparative genomic study of the Penicillium genus elucidates a diverse pangenome and 15 lateral gene transfer events.</title>
        <authorList>
            <person name="Petersen C."/>
            <person name="Sorensen T."/>
            <person name="Nielsen M.R."/>
            <person name="Sondergaard T.E."/>
            <person name="Sorensen J.L."/>
            <person name="Fitzpatrick D.A."/>
            <person name="Frisvad J.C."/>
            <person name="Nielsen K.L."/>
        </authorList>
    </citation>
    <scope>NUCLEOTIDE SEQUENCE</scope>
    <source>
        <strain evidence="3">IBT 21917</strain>
    </source>
</reference>
<protein>
    <submittedName>
        <fullName evidence="3">Uncharacterized protein</fullName>
    </submittedName>
</protein>
<keyword evidence="2" id="KW-0472">Membrane</keyword>